<evidence type="ECO:0000313" key="2">
    <source>
        <dbReference type="Proteomes" id="UP001589627"/>
    </source>
</evidence>
<name>A0ABV5YM14_9ACTN</name>
<sequence>MPTDTGTVCVDGVADIGTRKVFVLRFTHARDPDLIGEPFFATFDPGAVWLTDLEPAFDSRFAHQPTAQTP</sequence>
<keyword evidence="2" id="KW-1185">Reference proteome</keyword>
<dbReference type="Proteomes" id="UP001589627">
    <property type="component" value="Unassembled WGS sequence"/>
</dbReference>
<dbReference type="RefSeq" id="WP_378208636.1">
    <property type="nucleotide sequence ID" value="NZ_JBHLZP010000250.1"/>
</dbReference>
<evidence type="ECO:0000313" key="1">
    <source>
        <dbReference type="EMBL" id="MFB9836090.1"/>
    </source>
</evidence>
<dbReference type="EMBL" id="JBHLZP010000250">
    <property type="protein sequence ID" value="MFB9836090.1"/>
    <property type="molecule type" value="Genomic_DNA"/>
</dbReference>
<proteinExistence type="predicted"/>
<organism evidence="1 2">
    <name type="scientific">Actinoallomurus acaciae</name>
    <dbReference type="NCBI Taxonomy" id="502577"/>
    <lineage>
        <taxon>Bacteria</taxon>
        <taxon>Bacillati</taxon>
        <taxon>Actinomycetota</taxon>
        <taxon>Actinomycetes</taxon>
        <taxon>Streptosporangiales</taxon>
        <taxon>Thermomonosporaceae</taxon>
        <taxon>Actinoallomurus</taxon>
    </lineage>
</organism>
<reference evidence="1 2" key="1">
    <citation type="submission" date="2024-09" db="EMBL/GenBank/DDBJ databases">
        <authorList>
            <person name="Sun Q."/>
            <person name="Mori K."/>
        </authorList>
    </citation>
    <scope>NUCLEOTIDE SEQUENCE [LARGE SCALE GENOMIC DNA]</scope>
    <source>
        <strain evidence="1 2">TBRC 0563</strain>
    </source>
</reference>
<accession>A0ABV5YM14</accession>
<protein>
    <submittedName>
        <fullName evidence="1">Uncharacterized protein</fullName>
    </submittedName>
</protein>
<comment type="caution">
    <text evidence="1">The sequence shown here is derived from an EMBL/GenBank/DDBJ whole genome shotgun (WGS) entry which is preliminary data.</text>
</comment>
<gene>
    <name evidence="1" type="ORF">ACFFNX_28315</name>
</gene>